<sequence length="244" mass="27960">MGLPVHLLNDYPSWLAHRIQQRLGCHVITLNAEMTMQAEHSPTLAQMIHTAELVIPDGAGIVLYLKLHGRHVDRCPGIELSAELLMRSHQFTPPWSIFFFGGAPGVAEKAAEVWKQKAPGIAIVGVQNGYLTPDDQPAFLERLKVLQPQLIYVGLGVPRQELWIAQHRYMCPNSVWIGVGGSFDVWAGTKARAPKWFCDNHLEWVYRLYQEPWRWRRMSALPKFAWRSLVYRFTKRNPVSIRKS</sequence>
<evidence type="ECO:0000256" key="1">
    <source>
        <dbReference type="ARBA" id="ARBA00022676"/>
    </source>
</evidence>
<comment type="caution">
    <text evidence="3">The sequence shown here is derived from an EMBL/GenBank/DDBJ whole genome shotgun (WGS) entry which is preliminary data.</text>
</comment>
<keyword evidence="2" id="KW-0808">Transferase</keyword>
<dbReference type="AlphaFoldDB" id="A0A8J8CIB8"/>
<dbReference type="Proteomes" id="UP000646053">
    <property type="component" value="Unassembled WGS sequence"/>
</dbReference>
<organism evidence="3 4">
    <name type="scientific">Myxacorys almedinensis A</name>
    <dbReference type="NCBI Taxonomy" id="2690445"/>
    <lineage>
        <taxon>Bacteria</taxon>
        <taxon>Bacillati</taxon>
        <taxon>Cyanobacteriota</taxon>
        <taxon>Cyanophyceae</taxon>
        <taxon>Leptolyngbyales</taxon>
        <taxon>Leptolyngbyaceae</taxon>
        <taxon>Myxacorys</taxon>
        <taxon>Myxacorys almedinensis</taxon>
    </lineage>
</organism>
<proteinExistence type="predicted"/>
<dbReference type="CDD" id="cd06533">
    <property type="entry name" value="Glyco_transf_WecG_TagA"/>
    <property type="match status" value="1"/>
</dbReference>
<dbReference type="EMBL" id="WVIE01000009">
    <property type="protein sequence ID" value="NDJ17583.1"/>
    <property type="molecule type" value="Genomic_DNA"/>
</dbReference>
<accession>A0A8J8CIB8</accession>
<keyword evidence="4" id="KW-1185">Reference proteome</keyword>
<dbReference type="GO" id="GO:0016758">
    <property type="term" value="F:hexosyltransferase activity"/>
    <property type="evidence" value="ECO:0007669"/>
    <property type="project" value="TreeGrafter"/>
</dbReference>
<name>A0A8J8CIB8_9CYAN</name>
<dbReference type="PANTHER" id="PTHR34136:SF1">
    <property type="entry name" value="UDP-N-ACETYL-D-MANNOSAMINURONIC ACID TRANSFERASE"/>
    <property type="match status" value="1"/>
</dbReference>
<dbReference type="PANTHER" id="PTHR34136">
    <property type="match status" value="1"/>
</dbReference>
<dbReference type="Pfam" id="PF03808">
    <property type="entry name" value="Glyco_tran_WecG"/>
    <property type="match status" value="1"/>
</dbReference>
<dbReference type="NCBIfam" id="TIGR00696">
    <property type="entry name" value="wecG_tagA_cpsF"/>
    <property type="match status" value="1"/>
</dbReference>
<protein>
    <submittedName>
        <fullName evidence="3">WecB/TagA/CpsF family glycosyltransferase</fullName>
    </submittedName>
</protein>
<gene>
    <name evidence="3" type="ORF">GS601_09815</name>
</gene>
<evidence type="ECO:0000256" key="2">
    <source>
        <dbReference type="ARBA" id="ARBA00022679"/>
    </source>
</evidence>
<dbReference type="InterPro" id="IPR004629">
    <property type="entry name" value="WecG_TagA_CpsF"/>
</dbReference>
<keyword evidence="1" id="KW-0328">Glycosyltransferase</keyword>
<evidence type="ECO:0000313" key="3">
    <source>
        <dbReference type="EMBL" id="NDJ17583.1"/>
    </source>
</evidence>
<evidence type="ECO:0000313" key="4">
    <source>
        <dbReference type="Proteomes" id="UP000646053"/>
    </source>
</evidence>
<reference evidence="3" key="1">
    <citation type="submission" date="2019-12" db="EMBL/GenBank/DDBJ databases">
        <title>High-Quality draft genome sequences of three cyanobacteria isolated from the limestone walls of the Old Cathedral of Coimbra.</title>
        <authorList>
            <person name="Tiago I."/>
            <person name="Soares F."/>
            <person name="Portugal A."/>
        </authorList>
    </citation>
    <scope>NUCLEOTIDE SEQUENCE</scope>
    <source>
        <strain evidence="3">A</strain>
    </source>
</reference>